<evidence type="ECO:0000256" key="9">
    <source>
        <dbReference type="SAM" id="Phobius"/>
    </source>
</evidence>
<evidence type="ECO:0000256" key="4">
    <source>
        <dbReference type="ARBA" id="ARBA00022475"/>
    </source>
</evidence>
<feature type="transmembrane region" description="Helical" evidence="9">
    <location>
        <begin position="397"/>
        <end position="417"/>
    </location>
</feature>
<evidence type="ECO:0000259" key="10">
    <source>
        <dbReference type="Pfam" id="PF03553"/>
    </source>
</evidence>
<name>A0ABN4KMI7_VIBFL</name>
<feature type="transmembrane region" description="Helical" evidence="9">
    <location>
        <begin position="50"/>
        <end position="70"/>
    </location>
</feature>
<keyword evidence="12" id="KW-1185">Reference proteome</keyword>
<keyword evidence="3" id="KW-0050">Antiport</keyword>
<evidence type="ECO:0000256" key="1">
    <source>
        <dbReference type="ARBA" id="ARBA00004651"/>
    </source>
</evidence>
<evidence type="ECO:0000256" key="2">
    <source>
        <dbReference type="ARBA" id="ARBA00022448"/>
    </source>
</evidence>
<proteinExistence type="inferred from homology"/>
<comment type="subcellular location">
    <subcellularLocation>
        <location evidence="1">Cell membrane</location>
        <topology evidence="1">Multi-pass membrane protein</topology>
    </subcellularLocation>
</comment>
<feature type="transmembrane region" description="Helical" evidence="9">
    <location>
        <begin position="154"/>
        <end position="178"/>
    </location>
</feature>
<dbReference type="PANTHER" id="PTHR33451:SF5">
    <property type="entry name" value="NA+_H+ ANTIPORTER"/>
    <property type="match status" value="1"/>
</dbReference>
<dbReference type="EMBL" id="CP014035">
    <property type="protein sequence ID" value="AMF94178.2"/>
    <property type="molecule type" value="Genomic_DNA"/>
</dbReference>
<feature type="transmembrane region" description="Helical" evidence="9">
    <location>
        <begin position="429"/>
        <end position="449"/>
    </location>
</feature>
<dbReference type="Proteomes" id="UP000057088">
    <property type="component" value="Chromosome 2"/>
</dbReference>
<evidence type="ECO:0000256" key="6">
    <source>
        <dbReference type="ARBA" id="ARBA00022989"/>
    </source>
</evidence>
<evidence type="ECO:0000313" key="11">
    <source>
        <dbReference type="EMBL" id="AMF94178.2"/>
    </source>
</evidence>
<feature type="transmembrane region" description="Helical" evidence="9">
    <location>
        <begin position="120"/>
        <end position="142"/>
    </location>
</feature>
<keyword evidence="6 9" id="KW-1133">Transmembrane helix</keyword>
<keyword evidence="5 9" id="KW-0812">Transmembrane</keyword>
<protein>
    <submittedName>
        <fullName evidence="11">Sodium:proton antiporter</fullName>
    </submittedName>
</protein>
<evidence type="ECO:0000313" key="12">
    <source>
        <dbReference type="Proteomes" id="UP000057088"/>
    </source>
</evidence>
<dbReference type="InterPro" id="IPR052180">
    <property type="entry name" value="NhaC_Na-H+_Antiporter"/>
</dbReference>
<keyword evidence="2" id="KW-0813">Transport</keyword>
<accession>A0ABN4KMI7</accession>
<keyword evidence="7 9" id="KW-0472">Membrane</keyword>
<reference evidence="12" key="1">
    <citation type="submission" date="2015-12" db="EMBL/GenBank/DDBJ databases">
        <title>FDA dAtabase for Regulatory Grade micrObial Sequences (FDA-ARGOS): Supporting development and validation of Infectious Disease Dx tests.</title>
        <authorList>
            <person name="Hoffmann M."/>
            <person name="Allard M."/>
            <person name="Evans P."/>
            <person name="Brown E."/>
            <person name="Tallon L.J."/>
            <person name="Sadzewicz L."/>
            <person name="Sengamalay N."/>
            <person name="Ott S."/>
            <person name="Godinez A."/>
            <person name="Nagaraj S."/>
            <person name="Vyas G."/>
            <person name="Aluvathingal J."/>
            <person name="Nadendla S."/>
            <person name="Geyer C."/>
            <person name="Sichtig H."/>
        </authorList>
    </citation>
    <scope>NUCLEOTIDE SEQUENCE [LARGE SCALE GENOMIC DNA]</scope>
    <source>
        <strain evidence="12">ATCC 33809</strain>
    </source>
</reference>
<evidence type="ECO:0000256" key="8">
    <source>
        <dbReference type="ARBA" id="ARBA00038435"/>
    </source>
</evidence>
<sequence>MFKFVVYMSGSQHTTKTVAPSAVALIPLIIFLALFIGVGTYLSLQGVEFAFYQLPAPIAILPAIIIAFLLSKDKLSRSIEHFMHGVGHQDIIAMCMIYLLAGAFAAVAKASGGVDATVNLGLSAIPTNMILPGLFLISAFIATSMGTSMGTIAAVAPVALGIAQSAGMSLPITAGVVLSGAMFGDNLSIISDTTIAATRSQGCEMKDKFKENVRIALPAALIALVVFAYHSTATQVPQAGPIEWLKVLPYITILVLAVSGMNVFVVLTIGILLAGGVGLASVDGYALTNLAQDIYAGFGNMQEIFLLSMLIGGLSELMRRQGGLAFLTNLVSRLINTFGSRHSKHANSRASELGIAGLVSLVNGCTANNTVAIIVSGSVARQLAEENDVSPRRSASLLDIFSCVVQGILPYGAQVLLLGSVFKLSPLEIVANSYYCFALAIAAIVAVFLKHQPRQATVKAES</sequence>
<feature type="transmembrane region" description="Helical" evidence="9">
    <location>
        <begin position="215"/>
        <end position="236"/>
    </location>
</feature>
<feature type="transmembrane region" description="Helical" evidence="9">
    <location>
        <begin position="91"/>
        <end position="108"/>
    </location>
</feature>
<organism evidence="11 12">
    <name type="scientific">Vibrio fluvialis</name>
    <dbReference type="NCBI Taxonomy" id="676"/>
    <lineage>
        <taxon>Bacteria</taxon>
        <taxon>Pseudomonadati</taxon>
        <taxon>Pseudomonadota</taxon>
        <taxon>Gammaproteobacteria</taxon>
        <taxon>Vibrionales</taxon>
        <taxon>Vibrionaceae</taxon>
        <taxon>Vibrio</taxon>
    </lineage>
</organism>
<feature type="transmembrane region" description="Helical" evidence="9">
    <location>
        <begin position="21"/>
        <end position="44"/>
    </location>
</feature>
<dbReference type="PANTHER" id="PTHR33451">
    <property type="entry name" value="MALATE-2H(+)/NA(+)-LACTATE ANTIPORTER"/>
    <property type="match status" value="1"/>
</dbReference>
<evidence type="ECO:0000256" key="7">
    <source>
        <dbReference type="ARBA" id="ARBA00023136"/>
    </source>
</evidence>
<evidence type="ECO:0000256" key="5">
    <source>
        <dbReference type="ARBA" id="ARBA00022692"/>
    </source>
</evidence>
<dbReference type="Pfam" id="PF03553">
    <property type="entry name" value="Na_H_antiporter"/>
    <property type="match status" value="1"/>
</dbReference>
<comment type="similarity">
    <text evidence="8">Belongs to the NhaC Na(+)/H(+) (TC 2.A.35) antiporter family.</text>
</comment>
<keyword evidence="4" id="KW-1003">Cell membrane</keyword>
<evidence type="ECO:0000256" key="3">
    <source>
        <dbReference type="ARBA" id="ARBA00022449"/>
    </source>
</evidence>
<gene>
    <name evidence="11" type="ORF">AL536_11835</name>
</gene>
<dbReference type="InterPro" id="IPR018461">
    <property type="entry name" value="Na/H_Antiport_NhaC-like_C"/>
</dbReference>
<feature type="transmembrane region" description="Helical" evidence="9">
    <location>
        <begin position="248"/>
        <end position="274"/>
    </location>
</feature>
<feature type="domain" description="Na+/H+ antiporter NhaC-like C-terminal" evidence="10">
    <location>
        <begin position="25"/>
        <end position="230"/>
    </location>
</feature>